<name>A0ABQ5HIP2_9ASTR</name>
<keyword evidence="2" id="KW-1185">Reference proteome</keyword>
<sequence>MVSAAAKPCHRDSFKFYLIAGSINTDKCGTVVIAKVIPMVAAVGLRQVIFIDTCSYSTDICKDIMKAQNWILDLDNAEKPPLSFFDLMRTPIDFSIFAMNRLKISKLTKPDLIGPNNPEGNRCPYDLIKPLLLHESRGRLTVLADFFFNNDLEYLRGGSTYRKYTTSTTKTKAAKVSRHDVYSTMRILSVTSVTIDKWYGYDHLKEIVVRRADQKLYKFMEGNFPRLHLNIIEYMLLLVVQNRLNNLGGNVIFDLAVALLMYTRRIVLYKRVEDLQVGVESYQKKLNIPNPWTHDVDLSYRALYTTLSEPQGVIYEDKLKRKRLMRTEELYKFSDGTLTSVHNTLDQMMKNLRLGYNKAVERRNWTIIDHKQSRITIKDINQQFLERRIMRSLDK</sequence>
<accession>A0ABQ5HIP2</accession>
<evidence type="ECO:0000313" key="2">
    <source>
        <dbReference type="Proteomes" id="UP001151760"/>
    </source>
</evidence>
<gene>
    <name evidence="1" type="ORF">Tco_1069111</name>
</gene>
<protein>
    <recommendedName>
        <fullName evidence="3">Transposase</fullName>
    </recommendedName>
</protein>
<reference evidence="1" key="2">
    <citation type="submission" date="2022-01" db="EMBL/GenBank/DDBJ databases">
        <authorList>
            <person name="Yamashiro T."/>
            <person name="Shiraishi A."/>
            <person name="Satake H."/>
            <person name="Nakayama K."/>
        </authorList>
    </citation>
    <scope>NUCLEOTIDE SEQUENCE</scope>
</reference>
<proteinExistence type="predicted"/>
<evidence type="ECO:0008006" key="3">
    <source>
        <dbReference type="Google" id="ProtNLM"/>
    </source>
</evidence>
<organism evidence="1 2">
    <name type="scientific">Tanacetum coccineum</name>
    <dbReference type="NCBI Taxonomy" id="301880"/>
    <lineage>
        <taxon>Eukaryota</taxon>
        <taxon>Viridiplantae</taxon>
        <taxon>Streptophyta</taxon>
        <taxon>Embryophyta</taxon>
        <taxon>Tracheophyta</taxon>
        <taxon>Spermatophyta</taxon>
        <taxon>Magnoliopsida</taxon>
        <taxon>eudicotyledons</taxon>
        <taxon>Gunneridae</taxon>
        <taxon>Pentapetalae</taxon>
        <taxon>asterids</taxon>
        <taxon>campanulids</taxon>
        <taxon>Asterales</taxon>
        <taxon>Asteraceae</taxon>
        <taxon>Asteroideae</taxon>
        <taxon>Anthemideae</taxon>
        <taxon>Anthemidinae</taxon>
        <taxon>Tanacetum</taxon>
    </lineage>
</organism>
<evidence type="ECO:0000313" key="1">
    <source>
        <dbReference type="EMBL" id="GJT87394.1"/>
    </source>
</evidence>
<reference evidence="1" key="1">
    <citation type="journal article" date="2022" name="Int. J. Mol. Sci.">
        <title>Draft Genome of Tanacetum Coccineum: Genomic Comparison of Closely Related Tanacetum-Family Plants.</title>
        <authorList>
            <person name="Yamashiro T."/>
            <person name="Shiraishi A."/>
            <person name="Nakayama K."/>
            <person name="Satake H."/>
        </authorList>
    </citation>
    <scope>NUCLEOTIDE SEQUENCE</scope>
</reference>
<dbReference type="Proteomes" id="UP001151760">
    <property type="component" value="Unassembled WGS sequence"/>
</dbReference>
<dbReference type="EMBL" id="BQNB010019635">
    <property type="protein sequence ID" value="GJT87394.1"/>
    <property type="molecule type" value="Genomic_DNA"/>
</dbReference>
<comment type="caution">
    <text evidence="1">The sequence shown here is derived from an EMBL/GenBank/DDBJ whole genome shotgun (WGS) entry which is preliminary data.</text>
</comment>